<dbReference type="VEuPathDB" id="TrichDB:TVAGG3_0580560"/>
<keyword evidence="16" id="KW-1185">Reference proteome</keyword>
<dbReference type="OMA" id="QERDASC"/>
<protein>
    <recommendedName>
        <fullName evidence="3">DNA polymerase kappa</fullName>
        <ecNumber evidence="2">2.7.7.7</ecNumber>
    </recommendedName>
</protein>
<keyword evidence="4" id="KW-0808">Transferase</keyword>
<dbReference type="Pfam" id="PF11798">
    <property type="entry name" value="IMS_HHH"/>
    <property type="match status" value="1"/>
</dbReference>
<dbReference type="FunCoup" id="A2DLM9">
    <property type="interactions" value="219"/>
</dbReference>
<dbReference type="VEuPathDB" id="TrichDB:TVAG_062670"/>
<keyword evidence="7" id="KW-0479">Metal-binding</keyword>
<dbReference type="FunFam" id="3.30.1490.100:FF:000004">
    <property type="entry name" value="DNA polymerase IV"/>
    <property type="match status" value="1"/>
</dbReference>
<evidence type="ECO:0000256" key="5">
    <source>
        <dbReference type="ARBA" id="ARBA00022695"/>
    </source>
</evidence>
<accession>A2DLM9</accession>
<dbReference type="Pfam" id="PF11799">
    <property type="entry name" value="IMS_C"/>
    <property type="match status" value="1"/>
</dbReference>
<evidence type="ECO:0000256" key="1">
    <source>
        <dbReference type="ARBA" id="ARBA00010945"/>
    </source>
</evidence>
<dbReference type="GO" id="GO:0003684">
    <property type="term" value="F:damaged DNA binding"/>
    <property type="evidence" value="ECO:0007669"/>
    <property type="project" value="InterPro"/>
</dbReference>
<evidence type="ECO:0000256" key="10">
    <source>
        <dbReference type="ARBA" id="ARBA00022932"/>
    </source>
</evidence>
<dbReference type="InterPro" id="IPR001126">
    <property type="entry name" value="UmuC"/>
</dbReference>
<dbReference type="PANTHER" id="PTHR11076:SF33">
    <property type="entry name" value="DNA POLYMERASE KAPPA"/>
    <property type="match status" value="1"/>
</dbReference>
<dbReference type="Pfam" id="PF00817">
    <property type="entry name" value="IMS"/>
    <property type="match status" value="1"/>
</dbReference>
<organism evidence="15 16">
    <name type="scientific">Trichomonas vaginalis (strain ATCC PRA-98 / G3)</name>
    <dbReference type="NCBI Taxonomy" id="412133"/>
    <lineage>
        <taxon>Eukaryota</taxon>
        <taxon>Metamonada</taxon>
        <taxon>Parabasalia</taxon>
        <taxon>Trichomonadida</taxon>
        <taxon>Trichomonadidae</taxon>
        <taxon>Trichomonas</taxon>
    </lineage>
</organism>
<evidence type="ECO:0000256" key="2">
    <source>
        <dbReference type="ARBA" id="ARBA00012417"/>
    </source>
</evidence>
<dbReference type="Proteomes" id="UP000001542">
    <property type="component" value="Unassembled WGS sequence"/>
</dbReference>
<comment type="catalytic activity">
    <reaction evidence="12">
        <text>DNA(n) + a 2'-deoxyribonucleoside 5'-triphosphate = DNA(n+1) + diphosphate</text>
        <dbReference type="Rhea" id="RHEA:22508"/>
        <dbReference type="Rhea" id="RHEA-COMP:17339"/>
        <dbReference type="Rhea" id="RHEA-COMP:17340"/>
        <dbReference type="ChEBI" id="CHEBI:33019"/>
        <dbReference type="ChEBI" id="CHEBI:61560"/>
        <dbReference type="ChEBI" id="CHEBI:173112"/>
        <dbReference type="EC" id="2.7.7.7"/>
    </reaction>
</comment>
<evidence type="ECO:0000256" key="7">
    <source>
        <dbReference type="ARBA" id="ARBA00022723"/>
    </source>
</evidence>
<keyword evidence="5" id="KW-0548">Nucleotidyltransferase</keyword>
<name>A2DLM9_TRIV3</name>
<keyword evidence="11" id="KW-0234">DNA repair</keyword>
<comment type="similarity">
    <text evidence="1">Belongs to the DNA polymerase type-Y family.</text>
</comment>
<dbReference type="AlphaFoldDB" id="A2DLM9"/>
<dbReference type="SUPFAM" id="SSF56672">
    <property type="entry name" value="DNA/RNA polymerases"/>
    <property type="match status" value="1"/>
</dbReference>
<dbReference type="Gene3D" id="3.40.1170.60">
    <property type="match status" value="1"/>
</dbReference>
<dbReference type="InParanoid" id="A2DLM9"/>
<reference evidence="15" key="1">
    <citation type="submission" date="2006-10" db="EMBL/GenBank/DDBJ databases">
        <authorList>
            <person name="Amadeo P."/>
            <person name="Zhao Q."/>
            <person name="Wortman J."/>
            <person name="Fraser-Liggett C."/>
            <person name="Carlton J."/>
        </authorList>
    </citation>
    <scope>NUCLEOTIDE SEQUENCE</scope>
    <source>
        <strain evidence="15">G3</strain>
    </source>
</reference>
<evidence type="ECO:0000256" key="9">
    <source>
        <dbReference type="ARBA" id="ARBA00022842"/>
    </source>
</evidence>
<dbReference type="Gene3D" id="1.10.150.810">
    <property type="match status" value="1"/>
</dbReference>
<dbReference type="CDD" id="cd03586">
    <property type="entry name" value="PolY_Pol_IV_kappa"/>
    <property type="match status" value="1"/>
</dbReference>
<dbReference type="SMR" id="A2DLM9"/>
<keyword evidence="6" id="KW-0235">DNA replication</keyword>
<dbReference type="EMBL" id="DS113216">
    <property type="protein sequence ID" value="EAY18662.1"/>
    <property type="molecule type" value="Genomic_DNA"/>
</dbReference>
<dbReference type="RefSeq" id="XP_001579648.1">
    <property type="nucleotide sequence ID" value="XM_001579598.1"/>
</dbReference>
<dbReference type="OrthoDB" id="1747274at2759"/>
<dbReference type="InterPro" id="IPR017961">
    <property type="entry name" value="DNA_pol_Y-fam_little_finger"/>
</dbReference>
<proteinExistence type="inferred from homology"/>
<dbReference type="FunFam" id="1.10.150.20:FF:000134">
    <property type="entry name" value="ImpB/MucB/SamB family protein"/>
    <property type="match status" value="1"/>
</dbReference>
<dbReference type="InterPro" id="IPR024728">
    <property type="entry name" value="PolY_HhH_motif"/>
</dbReference>
<feature type="domain" description="UmuC" evidence="14">
    <location>
        <begin position="88"/>
        <end position="271"/>
    </location>
</feature>
<dbReference type="InterPro" id="IPR043502">
    <property type="entry name" value="DNA/RNA_pol_sf"/>
</dbReference>
<dbReference type="GO" id="GO:0006281">
    <property type="term" value="P:DNA repair"/>
    <property type="evidence" value="ECO:0007669"/>
    <property type="project" value="UniProtKB-KW"/>
</dbReference>
<evidence type="ECO:0000256" key="12">
    <source>
        <dbReference type="ARBA" id="ARBA00049244"/>
    </source>
</evidence>
<dbReference type="Gene3D" id="3.30.70.270">
    <property type="match status" value="1"/>
</dbReference>
<evidence type="ECO:0000256" key="13">
    <source>
        <dbReference type="SAM" id="MobiDB-lite"/>
    </source>
</evidence>
<dbReference type="PROSITE" id="PS50173">
    <property type="entry name" value="UMUC"/>
    <property type="match status" value="1"/>
</dbReference>
<dbReference type="InterPro" id="IPR050116">
    <property type="entry name" value="DNA_polymerase-Y"/>
</dbReference>
<dbReference type="GO" id="GO:0046872">
    <property type="term" value="F:metal ion binding"/>
    <property type="evidence" value="ECO:0007669"/>
    <property type="project" value="UniProtKB-KW"/>
</dbReference>
<evidence type="ECO:0000313" key="15">
    <source>
        <dbReference type="EMBL" id="EAY18662.1"/>
    </source>
</evidence>
<sequence>MNTGLVYDENKAGLAAPAEEVREKIMSISKGSKYFEQQQKRSTRADKQILQMKNKLKHTSESERHFAEMQVENYLQNLEKLRDYSKTYLHADLDSFFASCEALRDPSLVGTAFAVGGEIKHGVLSTTSYEARKFGVRSGMAVFIALQLCPHLKIVESHYELYKHYSSIVRKIFEKYDSHYISFGLDEASLDLSEHVKLDYEKAMDIAKNIQKEVFEQTKLTISCGIAITPQLAKIASDVNKPNGIFEIKHDRESTLDFISKLPIRKIPGIGGVAEQLLHGIGITTMKDVMDKKTDLWICMRPLFCQFIFSACLGINRQTFGVTRHQQSISKERTFDNTNDRVFMEEIIEKLCMEVCKLLQEMNVLCRNVTVKFKDSSFQTITRCLSFDHDTNKIFDIFCACVKILNDELRSRYVKYRLLGVRCGQLSTPRAKRQISIQTMFKKCEKKQNESQFPKEDEEIEYFSQQCDEEEQEYECESMVEDNLDNKVVIESESSQQKIVVDNEEFISLEKEFANSQKEEETKNGTGKKQNSITLFDFFDKIKDTNSKIAVINPPKKKSEKKQKTTGFFKKKPTEKNPKPKQVQKQLPFAPN</sequence>
<dbReference type="Gene3D" id="3.30.1490.100">
    <property type="entry name" value="DNA polymerase, Y-family, little finger domain"/>
    <property type="match status" value="1"/>
</dbReference>
<dbReference type="FunFam" id="1.10.150.810:FF:000003">
    <property type="entry name" value="DNA polymerase kappa subunit"/>
    <property type="match status" value="1"/>
</dbReference>
<dbReference type="InterPro" id="IPR043128">
    <property type="entry name" value="Rev_trsase/Diguanyl_cyclase"/>
</dbReference>
<evidence type="ECO:0000256" key="11">
    <source>
        <dbReference type="ARBA" id="ARBA00023204"/>
    </source>
</evidence>
<dbReference type="STRING" id="5722.A2DLM9"/>
<gene>
    <name evidence="15" type="ORF">TVAG_062670</name>
</gene>
<dbReference type="Gene3D" id="1.10.150.20">
    <property type="entry name" value="5' to 3' exonuclease, C-terminal subdomain"/>
    <property type="match status" value="1"/>
</dbReference>
<dbReference type="GO" id="GO:0006260">
    <property type="term" value="P:DNA replication"/>
    <property type="evidence" value="ECO:0007669"/>
    <property type="project" value="UniProtKB-KW"/>
</dbReference>
<keyword evidence="10" id="KW-0239">DNA-directed DNA polymerase</keyword>
<keyword evidence="9" id="KW-0460">Magnesium</keyword>
<evidence type="ECO:0000256" key="3">
    <source>
        <dbReference type="ARBA" id="ARBA00016178"/>
    </source>
</evidence>
<evidence type="ECO:0000313" key="16">
    <source>
        <dbReference type="Proteomes" id="UP000001542"/>
    </source>
</evidence>
<evidence type="ECO:0000256" key="4">
    <source>
        <dbReference type="ARBA" id="ARBA00022679"/>
    </source>
</evidence>
<feature type="region of interest" description="Disordered" evidence="13">
    <location>
        <begin position="550"/>
        <end position="592"/>
    </location>
</feature>
<reference evidence="15" key="2">
    <citation type="journal article" date="2007" name="Science">
        <title>Draft genome sequence of the sexually transmitted pathogen Trichomonas vaginalis.</title>
        <authorList>
            <person name="Carlton J.M."/>
            <person name="Hirt R.P."/>
            <person name="Silva J.C."/>
            <person name="Delcher A.L."/>
            <person name="Schatz M."/>
            <person name="Zhao Q."/>
            <person name="Wortman J.R."/>
            <person name="Bidwell S.L."/>
            <person name="Alsmark U.C.M."/>
            <person name="Besteiro S."/>
            <person name="Sicheritz-Ponten T."/>
            <person name="Noel C.J."/>
            <person name="Dacks J.B."/>
            <person name="Foster P.G."/>
            <person name="Simillion C."/>
            <person name="Van de Peer Y."/>
            <person name="Miranda-Saavedra D."/>
            <person name="Barton G.J."/>
            <person name="Westrop G.D."/>
            <person name="Mueller S."/>
            <person name="Dessi D."/>
            <person name="Fiori P.L."/>
            <person name="Ren Q."/>
            <person name="Paulsen I."/>
            <person name="Zhang H."/>
            <person name="Bastida-Corcuera F.D."/>
            <person name="Simoes-Barbosa A."/>
            <person name="Brown M.T."/>
            <person name="Hayes R.D."/>
            <person name="Mukherjee M."/>
            <person name="Okumura C.Y."/>
            <person name="Schneider R."/>
            <person name="Smith A.J."/>
            <person name="Vanacova S."/>
            <person name="Villalvazo M."/>
            <person name="Haas B.J."/>
            <person name="Pertea M."/>
            <person name="Feldblyum T.V."/>
            <person name="Utterback T.R."/>
            <person name="Shu C.L."/>
            <person name="Osoegawa K."/>
            <person name="de Jong P.J."/>
            <person name="Hrdy I."/>
            <person name="Horvathova L."/>
            <person name="Zubacova Z."/>
            <person name="Dolezal P."/>
            <person name="Malik S.B."/>
            <person name="Logsdon J.M. Jr."/>
            <person name="Henze K."/>
            <person name="Gupta A."/>
            <person name="Wang C.C."/>
            <person name="Dunne R.L."/>
            <person name="Upcroft J.A."/>
            <person name="Upcroft P."/>
            <person name="White O."/>
            <person name="Salzberg S.L."/>
            <person name="Tang P."/>
            <person name="Chiu C.-H."/>
            <person name="Lee Y.-S."/>
            <person name="Embley T.M."/>
            <person name="Coombs G.H."/>
            <person name="Mottram J.C."/>
            <person name="Tachezy J."/>
            <person name="Fraser-Liggett C.M."/>
            <person name="Johnson P.J."/>
        </authorList>
    </citation>
    <scope>NUCLEOTIDE SEQUENCE [LARGE SCALE GENOMIC DNA]</scope>
    <source>
        <strain evidence="15">G3</strain>
    </source>
</reference>
<dbReference type="PANTHER" id="PTHR11076">
    <property type="entry name" value="DNA REPAIR POLYMERASE UMUC / TRANSFERASE FAMILY MEMBER"/>
    <property type="match status" value="1"/>
</dbReference>
<dbReference type="SUPFAM" id="SSF100879">
    <property type="entry name" value="Lesion bypass DNA polymerase (Y-family), little finger domain"/>
    <property type="match status" value="1"/>
</dbReference>
<evidence type="ECO:0000259" key="14">
    <source>
        <dbReference type="PROSITE" id="PS50173"/>
    </source>
</evidence>
<dbReference type="EC" id="2.7.7.7" evidence="2"/>
<keyword evidence="8" id="KW-0227">DNA damage</keyword>
<dbReference type="KEGG" id="tva:5464176"/>
<dbReference type="InterPro" id="IPR036775">
    <property type="entry name" value="DNA_pol_Y-fam_lit_finger_sf"/>
</dbReference>
<dbReference type="InterPro" id="IPR022880">
    <property type="entry name" value="DNApol_IV"/>
</dbReference>
<dbReference type="GO" id="GO:0005634">
    <property type="term" value="C:nucleus"/>
    <property type="evidence" value="ECO:0000318"/>
    <property type="project" value="GO_Central"/>
</dbReference>
<evidence type="ECO:0000256" key="8">
    <source>
        <dbReference type="ARBA" id="ARBA00022763"/>
    </source>
</evidence>
<dbReference type="GO" id="GO:0003887">
    <property type="term" value="F:DNA-directed DNA polymerase activity"/>
    <property type="evidence" value="ECO:0000318"/>
    <property type="project" value="GO_Central"/>
</dbReference>
<dbReference type="eggNOG" id="KOG2094">
    <property type="taxonomic scope" value="Eukaryota"/>
</dbReference>
<evidence type="ECO:0000256" key="6">
    <source>
        <dbReference type="ARBA" id="ARBA00022705"/>
    </source>
</evidence>
<dbReference type="GO" id="GO:0042276">
    <property type="term" value="P:error-prone translesion synthesis"/>
    <property type="evidence" value="ECO:0000318"/>
    <property type="project" value="GO_Central"/>
</dbReference>